<evidence type="ECO:0000256" key="7">
    <source>
        <dbReference type="ARBA" id="ARBA00023136"/>
    </source>
</evidence>
<sequence>MPKKAEDRPAVFITGSSGFLGQAIAKGLRERYQVIGLDVRKPEHPIDGMETVEIDLTSDESVDAAVKEAASRAGERIASVIHLAAYYDTTGEDNPKYEAVTVQGTRRLLKALKAVGAEQLVFSSTLLVHAPSPDKGVRIDEDSPLDPSWAYPKSKADTEELISSERGDLRTVVLRLAGVYDEDCRAAFIAQQISRIFERLPTAYLFAGDLTSGQPYLHKDDLVDAIVRIVDRRAELPEETVLLLGEEETPSYEGMQKRIGRLVHDEEWRTLSLPKGLTKAGAWLQTEVLDQETDIKPWMIENSDDHYEIDVSRARSLIGWEPRHSLTGTLPEMIRRLKLDPTDWYEKNKLHPSAVAASEPELDQARKRLIQPLERSPEDVDKAVRRHRFWTLWAPMANAALGLWLVTSPMTLGLFDPVSATMPPALGHEIAEPQVRNIRLGISEILTGPLIAILSLTGMARGRQWVQWITAAVGLWVMFAPLVFWTTSAAAYGIDTLVGMLVVAFAVMIPPTPGISHRALAADDDRPLGWSYSPSSFTQRIPIVALAFLGLFVSRYLAAYQMGQIDGLWDPFFDPGEAAVTNGTEAVVTSWVSKGFPIADAGLGAFAYGLDILAGTIGDRRRWRTMPWMVFLFGLLIIPLGAVSVSFIIIQPPLIGALCTLCIIQAAVTVILIPYSVDEVLATVQYLWRAKRAGEPFWRTFWMGGPALSENQTPKPDLDRSPGEFLKDFLLGGVTFPWTLVASTLLGILLMATPLIFATQPPLYFSDHIVGCLVIMVAVTAMAEVVRPARFLNVALGAWIAASPFLLDGGSGIAAVADIVIGLALIGLSLPRGAPSEEHYGGWDRAIV</sequence>
<dbReference type="EMBL" id="SMBJ01000001">
    <property type="protein sequence ID" value="TCU30968.1"/>
    <property type="molecule type" value="Genomic_DNA"/>
</dbReference>
<keyword evidence="17" id="KW-1185">Reference proteome</keyword>
<comment type="similarity">
    <text evidence="2">Belongs to the VKOR family.</text>
</comment>
<dbReference type="Pfam" id="PF01370">
    <property type="entry name" value="Epimerase"/>
    <property type="match status" value="1"/>
</dbReference>
<evidence type="ECO:0000313" key="17">
    <source>
        <dbReference type="Proteomes" id="UP000295547"/>
    </source>
</evidence>
<dbReference type="InterPro" id="IPR050177">
    <property type="entry name" value="Lipid_A_modif_metabolic_enz"/>
</dbReference>
<evidence type="ECO:0000256" key="9">
    <source>
        <dbReference type="ARBA" id="ARBA00023284"/>
    </source>
</evidence>
<feature type="domain" description="Vitamin K epoxide reductase" evidence="13">
    <location>
        <begin position="542"/>
        <end position="676"/>
    </location>
</feature>
<feature type="transmembrane region" description="Helical" evidence="10">
    <location>
        <begin position="729"/>
        <end position="757"/>
    </location>
</feature>
<evidence type="ECO:0000256" key="1">
    <source>
        <dbReference type="ARBA" id="ARBA00004141"/>
    </source>
</evidence>
<dbReference type="GO" id="GO:0048038">
    <property type="term" value="F:quinone binding"/>
    <property type="evidence" value="ECO:0007669"/>
    <property type="project" value="UniProtKB-KW"/>
</dbReference>
<proteinExistence type="inferred from homology"/>
<dbReference type="GO" id="GO:0016020">
    <property type="term" value="C:membrane"/>
    <property type="evidence" value="ECO:0007669"/>
    <property type="project" value="UniProtKB-SubCell"/>
</dbReference>
<dbReference type="SUPFAM" id="SSF51735">
    <property type="entry name" value="NAD(P)-binding Rossmann-fold domains"/>
    <property type="match status" value="1"/>
</dbReference>
<dbReference type="PANTHER" id="PTHR43245">
    <property type="entry name" value="BIFUNCTIONAL POLYMYXIN RESISTANCE PROTEIN ARNA"/>
    <property type="match status" value="1"/>
</dbReference>
<feature type="transmembrane region" description="Helical" evidence="10">
    <location>
        <begin position="497"/>
        <end position="520"/>
    </location>
</feature>
<evidence type="ECO:0000256" key="2">
    <source>
        <dbReference type="ARBA" id="ARBA00006214"/>
    </source>
</evidence>
<evidence type="ECO:0000256" key="4">
    <source>
        <dbReference type="ARBA" id="ARBA00022719"/>
    </source>
</evidence>
<keyword evidence="6" id="KW-0560">Oxidoreductase</keyword>
<name>A0A4R3RZ59_9HYPH</name>
<dbReference type="Pfam" id="PF03779">
    <property type="entry name" value="SPW"/>
    <property type="match status" value="2"/>
</dbReference>
<evidence type="ECO:0000256" key="8">
    <source>
        <dbReference type="ARBA" id="ARBA00023157"/>
    </source>
</evidence>
<feature type="transmembrane region" description="Helical" evidence="10">
    <location>
        <begin position="655"/>
        <end position="677"/>
    </location>
</feature>
<evidence type="ECO:0000313" key="15">
    <source>
        <dbReference type="EMBL" id="TCU41011.1"/>
    </source>
</evidence>
<feature type="transmembrane region" description="Helical" evidence="10">
    <location>
        <begin position="763"/>
        <end position="783"/>
    </location>
</feature>
<evidence type="ECO:0000256" key="5">
    <source>
        <dbReference type="ARBA" id="ARBA00022989"/>
    </source>
</evidence>
<evidence type="ECO:0000259" key="13">
    <source>
        <dbReference type="Pfam" id="PF07884"/>
    </source>
</evidence>
<dbReference type="RefSeq" id="WP_132549196.1">
    <property type="nucleotide sequence ID" value="NZ_SMBJ01000001.1"/>
</dbReference>
<feature type="transmembrane region" description="Helical" evidence="10">
    <location>
        <begin position="540"/>
        <end position="558"/>
    </location>
</feature>
<accession>A0A4R3RZ59</accession>
<dbReference type="OrthoDB" id="9801785at2"/>
<feature type="domain" description="SPW repeat-containing integral membrane" evidence="12">
    <location>
        <begin position="738"/>
        <end position="830"/>
    </location>
</feature>
<dbReference type="Gene3D" id="1.20.1440.130">
    <property type="entry name" value="VKOR domain"/>
    <property type="match status" value="1"/>
</dbReference>
<evidence type="ECO:0000256" key="10">
    <source>
        <dbReference type="SAM" id="Phobius"/>
    </source>
</evidence>
<dbReference type="InterPro" id="IPR036291">
    <property type="entry name" value="NAD(P)-bd_dom_sf"/>
</dbReference>
<dbReference type="GO" id="GO:0016491">
    <property type="term" value="F:oxidoreductase activity"/>
    <property type="evidence" value="ECO:0007669"/>
    <property type="project" value="UniProtKB-KW"/>
</dbReference>
<evidence type="ECO:0000313" key="14">
    <source>
        <dbReference type="EMBL" id="TCU30968.1"/>
    </source>
</evidence>
<dbReference type="Proteomes" id="UP000295507">
    <property type="component" value="Unassembled WGS sequence"/>
</dbReference>
<dbReference type="Proteomes" id="UP000295547">
    <property type="component" value="Unassembled WGS sequence"/>
</dbReference>
<dbReference type="InterPro" id="IPR005530">
    <property type="entry name" value="SPW"/>
</dbReference>
<dbReference type="InterPro" id="IPR001509">
    <property type="entry name" value="Epimerase_deHydtase"/>
</dbReference>
<organism evidence="15 16">
    <name type="scientific">Rhizobium azibense</name>
    <dbReference type="NCBI Taxonomy" id="1136135"/>
    <lineage>
        <taxon>Bacteria</taxon>
        <taxon>Pseudomonadati</taxon>
        <taxon>Pseudomonadota</taxon>
        <taxon>Alphaproteobacteria</taxon>
        <taxon>Hyphomicrobiales</taxon>
        <taxon>Rhizobiaceae</taxon>
        <taxon>Rhizobium/Agrobacterium group</taxon>
        <taxon>Rhizobium</taxon>
    </lineage>
</organism>
<dbReference type="InterPro" id="IPR012932">
    <property type="entry name" value="VKOR"/>
</dbReference>
<evidence type="ECO:0000256" key="6">
    <source>
        <dbReference type="ARBA" id="ARBA00023002"/>
    </source>
</evidence>
<feature type="domain" description="NAD-dependent epimerase/dehydratase" evidence="11">
    <location>
        <begin position="11"/>
        <end position="240"/>
    </location>
</feature>
<keyword evidence="7 10" id="KW-0472">Membrane</keyword>
<evidence type="ECO:0000259" key="12">
    <source>
        <dbReference type="Pfam" id="PF03779"/>
    </source>
</evidence>
<dbReference type="Gene3D" id="3.40.50.720">
    <property type="entry name" value="NAD(P)-binding Rossmann-like Domain"/>
    <property type="match status" value="1"/>
</dbReference>
<keyword evidence="3 10" id="KW-0812">Transmembrane</keyword>
<keyword evidence="4" id="KW-0874">Quinone</keyword>
<keyword evidence="9" id="KW-0676">Redox-active center</keyword>
<reference evidence="16 17" key="1">
    <citation type="submission" date="2019-03" db="EMBL/GenBank/DDBJ databases">
        <title>Genomic Encyclopedia of Type Strains, Phase IV (KMG-V): Genome sequencing to study the core and pangenomes of soil and plant-associated prokaryotes.</title>
        <authorList>
            <person name="Whitman W."/>
        </authorList>
    </citation>
    <scope>NUCLEOTIDE SEQUENCE [LARGE SCALE GENOMIC DNA]</scope>
    <source>
        <strain evidence="14 17">Gr42</strain>
        <strain evidence="15 16">IE4868</strain>
    </source>
</reference>
<gene>
    <name evidence="15" type="ORF">EV129_101298</name>
    <name evidence="14" type="ORF">EV130_101543</name>
</gene>
<dbReference type="InterPro" id="IPR038354">
    <property type="entry name" value="VKOR_sf"/>
</dbReference>
<protein>
    <submittedName>
        <fullName evidence="15">Nucleoside-diphosphate-sugar epimerase</fullName>
    </submittedName>
</protein>
<keyword evidence="5 10" id="KW-1133">Transmembrane helix</keyword>
<keyword evidence="8" id="KW-1015">Disulfide bond</keyword>
<dbReference type="Pfam" id="PF07884">
    <property type="entry name" value="VKOR"/>
    <property type="match status" value="1"/>
</dbReference>
<dbReference type="EMBL" id="SMBK01000001">
    <property type="protein sequence ID" value="TCU41011.1"/>
    <property type="molecule type" value="Genomic_DNA"/>
</dbReference>
<evidence type="ECO:0000259" key="11">
    <source>
        <dbReference type="Pfam" id="PF01370"/>
    </source>
</evidence>
<evidence type="ECO:0000256" key="3">
    <source>
        <dbReference type="ARBA" id="ARBA00022692"/>
    </source>
</evidence>
<feature type="transmembrane region" description="Helical" evidence="10">
    <location>
        <begin position="628"/>
        <end position="649"/>
    </location>
</feature>
<dbReference type="CDD" id="cd12919">
    <property type="entry name" value="VKOR_2"/>
    <property type="match status" value="1"/>
</dbReference>
<comment type="subcellular location">
    <subcellularLocation>
        <location evidence="1">Membrane</location>
        <topology evidence="1">Multi-pass membrane protein</topology>
    </subcellularLocation>
</comment>
<feature type="domain" description="SPW repeat-containing integral membrane" evidence="12">
    <location>
        <begin position="393"/>
        <end position="507"/>
    </location>
</feature>
<comment type="caution">
    <text evidence="15">The sequence shown here is derived from an EMBL/GenBank/DDBJ whole genome shotgun (WGS) entry which is preliminary data.</text>
</comment>
<evidence type="ECO:0000313" key="16">
    <source>
        <dbReference type="Proteomes" id="UP000295507"/>
    </source>
</evidence>
<dbReference type="AlphaFoldDB" id="A0A4R3RZ59"/>
<feature type="transmembrane region" description="Helical" evidence="10">
    <location>
        <begin position="465"/>
        <end position="485"/>
    </location>
</feature>